<dbReference type="EMBL" id="SFBL01000015">
    <property type="protein sequence ID" value="TRU29705.1"/>
    <property type="molecule type" value="Genomic_DNA"/>
</dbReference>
<keyword evidence="1" id="KW-0812">Transmembrane</keyword>
<name>A0A552E5F5_MICAE</name>
<dbReference type="SUPFAM" id="SSF63829">
    <property type="entry name" value="Calcium-dependent phosphotriesterase"/>
    <property type="match status" value="2"/>
</dbReference>
<sequence length="472" mass="51249">MVTSINFGYIVTKIQTVKKIRHQLFALSRIQTWEMMAINIVLKWLLIVAAMLNFVNTIINLINFKKMKFSYFNSLKSLLTRDLSASKAFPSNTLFLAILLLGIFSKTAQAENYTILARFDGKNGSAPVPTVIPDSNGNLYGTTHYGPKRLGTIFKLTPKGVITTLFNFSHDTGYAPSDGLIWGKDGNLYGVNPHGKKNFGSVYKLTPSSGKFSLIHEFTDVDGSQPRQALLLANDGNFYGVTSSGASGSVLYRIKSNGDFSILFKFSENDGWGPSTLIQAKDGFLYGTTEYAGKYRGGSIFKILLDGNFSTIWHFNNSKLKDGREPRGGLVQGSDGNLYGTTRQGGNYGYGTIFKITPNGNLTTLAHFNGQNGRFPQTALIEGNKGTFYGTTFYGGNSNQCSYGCGTLFKVTSDGTLTTLINFDGENGSYPAGNLTKDKKGNIYGTTSNGGSNSTCPETTAKGCGLVFRLSP</sequence>
<gene>
    <name evidence="2" type="ORF">EWV81_01640</name>
</gene>
<dbReference type="Gene3D" id="2.130.10.10">
    <property type="entry name" value="YVTN repeat-like/Quinoprotein amine dehydrogenase"/>
    <property type="match status" value="1"/>
</dbReference>
<reference evidence="2 3" key="1">
    <citation type="submission" date="2019-01" db="EMBL/GenBank/DDBJ databases">
        <title>Coherence of Microcystis species and biogeography revealed through population genomics.</title>
        <authorList>
            <person name="Perez-Carrascal O.M."/>
            <person name="Terrat Y."/>
            <person name="Giani A."/>
            <person name="Fortin N."/>
            <person name="Tromas N."/>
            <person name="Shapiro B.J."/>
        </authorList>
    </citation>
    <scope>NUCLEOTIDE SEQUENCE [LARGE SCALE GENOMIC DNA]</scope>
    <source>
        <strain evidence="2">Ma_SC_T_19800800_S464</strain>
    </source>
</reference>
<feature type="transmembrane region" description="Helical" evidence="1">
    <location>
        <begin position="44"/>
        <end position="64"/>
    </location>
</feature>
<dbReference type="Proteomes" id="UP000319313">
    <property type="component" value="Unassembled WGS sequence"/>
</dbReference>
<organism evidence="2 3">
    <name type="scientific">Microcystis aeruginosa Ma_SC_T_19800800_S464</name>
    <dbReference type="NCBI Taxonomy" id="2486257"/>
    <lineage>
        <taxon>Bacteria</taxon>
        <taxon>Bacillati</taxon>
        <taxon>Cyanobacteriota</taxon>
        <taxon>Cyanophyceae</taxon>
        <taxon>Oscillatoriophycideae</taxon>
        <taxon>Chroococcales</taxon>
        <taxon>Microcystaceae</taxon>
        <taxon>Microcystis</taxon>
    </lineage>
</organism>
<dbReference type="NCBIfam" id="TIGR03803">
    <property type="entry name" value="Gloeo_Verruco"/>
    <property type="match status" value="7"/>
</dbReference>
<keyword evidence="1" id="KW-0472">Membrane</keyword>
<evidence type="ECO:0000313" key="2">
    <source>
        <dbReference type="EMBL" id="TRU29705.1"/>
    </source>
</evidence>
<keyword evidence="1" id="KW-1133">Transmembrane helix</keyword>
<dbReference type="InterPro" id="IPR022519">
    <property type="entry name" value="Gloeo/Verruco_rpt"/>
</dbReference>
<evidence type="ECO:0000313" key="3">
    <source>
        <dbReference type="Proteomes" id="UP000319313"/>
    </source>
</evidence>
<comment type="caution">
    <text evidence="2">The sequence shown here is derived from an EMBL/GenBank/DDBJ whole genome shotgun (WGS) entry which is preliminary data.</text>
</comment>
<dbReference type="InterPro" id="IPR015943">
    <property type="entry name" value="WD40/YVTN_repeat-like_dom_sf"/>
</dbReference>
<dbReference type="AlphaFoldDB" id="A0A552E5F5"/>
<accession>A0A552E5F5</accession>
<protein>
    <submittedName>
        <fullName evidence="2">Uncharacterized protein</fullName>
    </submittedName>
</protein>
<evidence type="ECO:0000256" key="1">
    <source>
        <dbReference type="SAM" id="Phobius"/>
    </source>
</evidence>
<proteinExistence type="predicted"/>